<sequence>MFTVFVCMQTNYLTSLIIYALCEALKGSFLGHPNNARDLKKIPRATIRWDLHHHRNIKHLNILNISNGQH</sequence>
<organism evidence="1">
    <name type="scientific">Arundo donax</name>
    <name type="common">Giant reed</name>
    <name type="synonym">Donax arundinaceus</name>
    <dbReference type="NCBI Taxonomy" id="35708"/>
    <lineage>
        <taxon>Eukaryota</taxon>
        <taxon>Viridiplantae</taxon>
        <taxon>Streptophyta</taxon>
        <taxon>Embryophyta</taxon>
        <taxon>Tracheophyta</taxon>
        <taxon>Spermatophyta</taxon>
        <taxon>Magnoliopsida</taxon>
        <taxon>Liliopsida</taxon>
        <taxon>Poales</taxon>
        <taxon>Poaceae</taxon>
        <taxon>PACMAD clade</taxon>
        <taxon>Arundinoideae</taxon>
        <taxon>Arundineae</taxon>
        <taxon>Arundo</taxon>
    </lineage>
</organism>
<protein>
    <submittedName>
        <fullName evidence="1">Uncharacterized protein</fullName>
    </submittedName>
</protein>
<reference evidence="1" key="1">
    <citation type="submission" date="2014-09" db="EMBL/GenBank/DDBJ databases">
        <authorList>
            <person name="Magalhaes I.L.F."/>
            <person name="Oliveira U."/>
            <person name="Santos F.R."/>
            <person name="Vidigal T.H.D.A."/>
            <person name="Brescovit A.D."/>
            <person name="Santos A.J."/>
        </authorList>
    </citation>
    <scope>NUCLEOTIDE SEQUENCE</scope>
    <source>
        <tissue evidence="1">Shoot tissue taken approximately 20 cm above the soil surface</tissue>
    </source>
</reference>
<proteinExistence type="predicted"/>
<accession>A0A0A8ZX72</accession>
<dbReference type="EMBL" id="GBRH01255562">
    <property type="protein sequence ID" value="JAD42333.1"/>
    <property type="molecule type" value="Transcribed_RNA"/>
</dbReference>
<reference evidence="1" key="2">
    <citation type="journal article" date="2015" name="Data Brief">
        <title>Shoot transcriptome of the giant reed, Arundo donax.</title>
        <authorList>
            <person name="Barrero R.A."/>
            <person name="Guerrero F.D."/>
            <person name="Moolhuijzen P."/>
            <person name="Goolsby J.A."/>
            <person name="Tidwell J."/>
            <person name="Bellgard S.E."/>
            <person name="Bellgard M.I."/>
        </authorList>
    </citation>
    <scope>NUCLEOTIDE SEQUENCE</scope>
    <source>
        <tissue evidence="1">Shoot tissue taken approximately 20 cm above the soil surface</tissue>
    </source>
</reference>
<dbReference type="AlphaFoldDB" id="A0A0A8ZX72"/>
<evidence type="ECO:0000313" key="1">
    <source>
        <dbReference type="EMBL" id="JAD42333.1"/>
    </source>
</evidence>
<name>A0A0A8ZX72_ARUDO</name>